<sequence length="251" mass="28830">MISTKTSQHQSLSHGREITGLFLGWQDYQSDLWLPVAKMTWAPDLSRYCFRYTKGMERAIELSPIEKSSFIRHPDRLYQSHVTENESLDFKSRMPLSRTRYVPQQQQWLGLPEDPIDPIAYVSRSGGRRYQDSYDVFPEIRPDSQGDYHFHFLPLDIGKLEPDCYEYLLQLAPGHQLGVTDNQLGDGRFQLGRLPGYLLEMARTCPTAIQIEVARVNLKAPQFHSLLCHATVNGTLLTPFATAEYQTYTGI</sequence>
<dbReference type="Proteomes" id="UP000238937">
    <property type="component" value="Unassembled WGS sequence"/>
</dbReference>
<accession>A0A2T1GNU6</accession>
<gene>
    <name evidence="1" type="ORF">C7B77_00305</name>
</gene>
<dbReference type="AlphaFoldDB" id="A0A2T1GNU6"/>
<reference evidence="1 2" key="1">
    <citation type="submission" date="2018-03" db="EMBL/GenBank/DDBJ databases">
        <title>The ancient ancestry and fast evolution of plastids.</title>
        <authorList>
            <person name="Moore K.R."/>
            <person name="Magnabosco C."/>
            <person name="Momper L."/>
            <person name="Gold D.A."/>
            <person name="Bosak T."/>
            <person name="Fournier G.P."/>
        </authorList>
    </citation>
    <scope>NUCLEOTIDE SEQUENCE [LARGE SCALE GENOMIC DNA]</scope>
    <source>
        <strain evidence="1 2">CCALA 037</strain>
    </source>
</reference>
<comment type="caution">
    <text evidence="1">The sequence shown here is derived from an EMBL/GenBank/DDBJ whole genome shotgun (WGS) entry which is preliminary data.</text>
</comment>
<evidence type="ECO:0008006" key="3">
    <source>
        <dbReference type="Google" id="ProtNLM"/>
    </source>
</evidence>
<dbReference type="RefSeq" id="WP_106299325.1">
    <property type="nucleotide sequence ID" value="NZ_PVWO01000002.1"/>
</dbReference>
<dbReference type="OrthoDB" id="9846400at2"/>
<keyword evidence="2" id="KW-1185">Reference proteome</keyword>
<proteinExistence type="predicted"/>
<organism evidence="1 2">
    <name type="scientific">Chamaesiphon polymorphus CCALA 037</name>
    <dbReference type="NCBI Taxonomy" id="2107692"/>
    <lineage>
        <taxon>Bacteria</taxon>
        <taxon>Bacillati</taxon>
        <taxon>Cyanobacteriota</taxon>
        <taxon>Cyanophyceae</taxon>
        <taxon>Gomontiellales</taxon>
        <taxon>Chamaesiphonaceae</taxon>
        <taxon>Chamaesiphon</taxon>
    </lineage>
</organism>
<dbReference type="EMBL" id="PVWO01000002">
    <property type="protein sequence ID" value="PSB59579.1"/>
    <property type="molecule type" value="Genomic_DNA"/>
</dbReference>
<name>A0A2T1GNU6_9CYAN</name>
<evidence type="ECO:0000313" key="2">
    <source>
        <dbReference type="Proteomes" id="UP000238937"/>
    </source>
</evidence>
<evidence type="ECO:0000313" key="1">
    <source>
        <dbReference type="EMBL" id="PSB59579.1"/>
    </source>
</evidence>
<protein>
    <recommendedName>
        <fullName evidence="3">DNA-binding protein</fullName>
    </recommendedName>
</protein>